<evidence type="ECO:0000259" key="8">
    <source>
        <dbReference type="Pfam" id="PF00479"/>
    </source>
</evidence>
<feature type="domain" description="Glucose-6-phosphate dehydrogenase NAD-binding" evidence="8">
    <location>
        <begin position="35"/>
        <end position="217"/>
    </location>
</feature>
<comment type="pathway">
    <text evidence="1 7">Carbohydrate degradation; pentose phosphate pathway; D-ribulose 5-phosphate from D-glucose 6-phosphate (oxidative stage): step 1/3.</text>
</comment>
<dbReference type="Proteomes" id="UP000183994">
    <property type="component" value="Unassembled WGS sequence"/>
</dbReference>
<comment type="catalytic activity">
    <reaction evidence="7">
        <text>D-glucose 6-phosphate + NADP(+) = 6-phospho-D-glucono-1,5-lactone + NADPH + H(+)</text>
        <dbReference type="Rhea" id="RHEA:15841"/>
        <dbReference type="ChEBI" id="CHEBI:15378"/>
        <dbReference type="ChEBI" id="CHEBI:57783"/>
        <dbReference type="ChEBI" id="CHEBI:57955"/>
        <dbReference type="ChEBI" id="CHEBI:58349"/>
        <dbReference type="ChEBI" id="CHEBI:61548"/>
        <dbReference type="EC" id="1.1.1.49"/>
    </reaction>
</comment>
<comment type="function">
    <text evidence="7">Catalyzes the oxidation of glucose 6-phosphate to 6-phosphogluconolactone.</text>
</comment>
<dbReference type="GO" id="GO:0009051">
    <property type="term" value="P:pentose-phosphate shunt, oxidative branch"/>
    <property type="evidence" value="ECO:0007669"/>
    <property type="project" value="TreeGrafter"/>
</dbReference>
<evidence type="ECO:0000259" key="9">
    <source>
        <dbReference type="Pfam" id="PF02781"/>
    </source>
</evidence>
<dbReference type="NCBIfam" id="TIGR00871">
    <property type="entry name" value="zwf"/>
    <property type="match status" value="1"/>
</dbReference>
<keyword evidence="5 7" id="KW-0560">Oxidoreductase</keyword>
<dbReference type="InterPro" id="IPR001282">
    <property type="entry name" value="G6P_DH"/>
</dbReference>
<dbReference type="InterPro" id="IPR019796">
    <property type="entry name" value="G6P_DH_AS"/>
</dbReference>
<evidence type="ECO:0000256" key="3">
    <source>
        <dbReference type="ARBA" id="ARBA00022526"/>
    </source>
</evidence>
<evidence type="ECO:0000256" key="7">
    <source>
        <dbReference type="HAMAP-Rule" id="MF_00966"/>
    </source>
</evidence>
<dbReference type="GO" id="GO:0005829">
    <property type="term" value="C:cytosol"/>
    <property type="evidence" value="ECO:0007669"/>
    <property type="project" value="TreeGrafter"/>
</dbReference>
<feature type="binding site" evidence="7">
    <location>
        <position position="370"/>
    </location>
    <ligand>
        <name>substrate</name>
    </ligand>
</feature>
<feature type="binding site" evidence="7">
    <location>
        <position position="72"/>
    </location>
    <ligand>
        <name>NADP(+)</name>
        <dbReference type="ChEBI" id="CHEBI:58349"/>
    </ligand>
</feature>
<feature type="binding site" evidence="7">
    <location>
        <position position="208"/>
    </location>
    <ligand>
        <name>substrate</name>
    </ligand>
</feature>
<keyword evidence="4 7" id="KW-0521">NADP</keyword>
<keyword evidence="3 7" id="KW-0313">Glucose metabolism</keyword>
<dbReference type="InterPro" id="IPR022675">
    <property type="entry name" value="G6P_DH_C"/>
</dbReference>
<comment type="caution">
    <text evidence="7">Lacks conserved residue(s) required for the propagation of feature annotation.</text>
</comment>
<evidence type="ECO:0000256" key="1">
    <source>
        <dbReference type="ARBA" id="ARBA00004937"/>
    </source>
</evidence>
<dbReference type="PANTHER" id="PTHR23429">
    <property type="entry name" value="GLUCOSE-6-PHOSPHATE 1-DEHYDROGENASE G6PD"/>
    <property type="match status" value="1"/>
</dbReference>
<feature type="domain" description="Glucose-6-phosphate dehydrogenase C-terminal" evidence="9">
    <location>
        <begin position="219"/>
        <end position="516"/>
    </location>
</feature>
<dbReference type="OrthoDB" id="9802739at2"/>
<dbReference type="PANTHER" id="PTHR23429:SF0">
    <property type="entry name" value="GLUCOSE-6-PHOSPHATE 1-DEHYDROGENASE"/>
    <property type="match status" value="1"/>
</dbReference>
<dbReference type="HAMAP" id="MF_00966">
    <property type="entry name" value="G6PD"/>
    <property type="match status" value="1"/>
</dbReference>
<dbReference type="EMBL" id="FQZU01000021">
    <property type="protein sequence ID" value="SHK29480.1"/>
    <property type="molecule type" value="Genomic_DNA"/>
</dbReference>
<proteinExistence type="inferred from homology"/>
<comment type="similarity">
    <text evidence="2 7">Belongs to the glucose-6-phosphate dehydrogenase family.</text>
</comment>
<dbReference type="RefSeq" id="WP_083611077.1">
    <property type="nucleotide sequence ID" value="NZ_FQZU01000021.1"/>
</dbReference>
<dbReference type="UniPathway" id="UPA00115">
    <property type="reaction ID" value="UER00408"/>
</dbReference>
<dbReference type="PIRSF" id="PIRSF000110">
    <property type="entry name" value="G6PD"/>
    <property type="match status" value="1"/>
</dbReference>
<gene>
    <name evidence="7" type="primary">zwf</name>
    <name evidence="10" type="ORF">SAMN02745216_03235</name>
</gene>
<dbReference type="InterPro" id="IPR036291">
    <property type="entry name" value="NAD(P)-bd_dom_sf"/>
</dbReference>
<dbReference type="Gene3D" id="3.30.360.10">
    <property type="entry name" value="Dihydrodipicolinate Reductase, domain 2"/>
    <property type="match status" value="1"/>
</dbReference>
<reference evidence="11" key="1">
    <citation type="submission" date="2016-11" db="EMBL/GenBank/DDBJ databases">
        <authorList>
            <person name="Varghese N."/>
            <person name="Submissions S."/>
        </authorList>
    </citation>
    <scope>NUCLEOTIDE SEQUENCE [LARGE SCALE GENOMIC DNA]</scope>
    <source>
        <strain evidence="11">DSM 16219</strain>
    </source>
</reference>
<dbReference type="InterPro" id="IPR022674">
    <property type="entry name" value="G6P_DH_NAD-bd"/>
</dbReference>
<organism evidence="10 11">
    <name type="scientific">Desulfatibacillum alkenivorans DSM 16219</name>
    <dbReference type="NCBI Taxonomy" id="1121393"/>
    <lineage>
        <taxon>Bacteria</taxon>
        <taxon>Pseudomonadati</taxon>
        <taxon>Thermodesulfobacteriota</taxon>
        <taxon>Desulfobacteria</taxon>
        <taxon>Desulfobacterales</taxon>
        <taxon>Desulfatibacillaceae</taxon>
        <taxon>Desulfatibacillum</taxon>
    </lineage>
</organism>
<protein>
    <recommendedName>
        <fullName evidence="7">Glucose-6-phosphate 1-dehydrogenase</fullName>
        <shortName evidence="7">G6PD</shortName>
        <ecNumber evidence="7">1.1.1.49</ecNumber>
    </recommendedName>
</protein>
<accession>A0A1M6RAN4</accession>
<sequence>MSDSGPAAQGGQPPVDPCVLPLGTQGARDYPFIMIMFGGAGDLARKKLAPTLFRPYRDNLLAQDFRVIGFARTKINSAEYQAMIKESVIKHCEAPAPEDMLNQFVSRFEFISANFEDDSKYEEVKAAVVNGLPGGSQEKLNLLHYLAAPPDSAPVIIAKLKHHGLAQGPGRVRVIMEKPFGVDRASARALNQRVLDAFDENQVFRMDHYLGKETVQNLMFFRFGNNVFEPLWNRNYVDHIQITAAEDIGIETRGNFYEQAGVVRDIIQNHMLQLVAHTAMEPPASFDADAVRDEKFKIYKSFRKVDEEYLRHNMVRGQYGPGRYGEMAVPGYREEANVAKDSVSPTFFAGKFYIDNWRWSGVPFYLRAGKRLKKRITEIYVEFKQPPLKLMGSACQDAPNALHLQIQPEESIILRFNAKQPGVGNIPHPSLLEFNYSKAFQAASYPPYARLLLDCLRGDLTLFARQDGVEAMWSVVDPIIQYWEDNPPANFPNYQAGTWGPADADELMARDGRHWRDFA</sequence>
<evidence type="ECO:0000256" key="2">
    <source>
        <dbReference type="ARBA" id="ARBA00009975"/>
    </source>
</evidence>
<evidence type="ECO:0000256" key="6">
    <source>
        <dbReference type="ARBA" id="ARBA00023277"/>
    </source>
</evidence>
<evidence type="ECO:0000256" key="4">
    <source>
        <dbReference type="ARBA" id="ARBA00022857"/>
    </source>
</evidence>
<feature type="binding site" evidence="7">
    <location>
        <position position="246"/>
    </location>
    <ligand>
        <name>substrate</name>
    </ligand>
</feature>
<evidence type="ECO:0000256" key="5">
    <source>
        <dbReference type="ARBA" id="ARBA00023002"/>
    </source>
</evidence>
<feature type="binding site" evidence="7">
    <location>
        <position position="178"/>
    </location>
    <ligand>
        <name>NADP(+)</name>
        <dbReference type="ChEBI" id="CHEBI:58349"/>
    </ligand>
</feature>
<dbReference type="GO" id="GO:0050661">
    <property type="term" value="F:NADP binding"/>
    <property type="evidence" value="ECO:0007669"/>
    <property type="project" value="UniProtKB-UniRule"/>
</dbReference>
<dbReference type="EC" id="1.1.1.49" evidence="7"/>
<keyword evidence="11" id="KW-1185">Reference proteome</keyword>
<dbReference type="GO" id="GO:0004345">
    <property type="term" value="F:glucose-6-phosphate dehydrogenase activity"/>
    <property type="evidence" value="ECO:0007669"/>
    <property type="project" value="UniProtKB-UniRule"/>
</dbReference>
<dbReference type="STRING" id="1121393.SAMN02745216_03235"/>
<feature type="binding site" evidence="7">
    <location>
        <position position="212"/>
    </location>
    <ligand>
        <name>substrate</name>
    </ligand>
</feature>
<dbReference type="SUPFAM" id="SSF51735">
    <property type="entry name" value="NAD(P)-binding Rossmann-fold domains"/>
    <property type="match status" value="1"/>
</dbReference>
<dbReference type="Pfam" id="PF00479">
    <property type="entry name" value="G6PD_N"/>
    <property type="match status" value="1"/>
</dbReference>
<feature type="active site" description="Proton acceptor" evidence="7">
    <location>
        <position position="270"/>
    </location>
</feature>
<keyword evidence="6 7" id="KW-0119">Carbohydrate metabolism</keyword>
<evidence type="ECO:0000313" key="11">
    <source>
        <dbReference type="Proteomes" id="UP000183994"/>
    </source>
</evidence>
<dbReference type="PRINTS" id="PR00079">
    <property type="entry name" value="G6PDHDRGNASE"/>
</dbReference>
<name>A0A1M6RAN4_9BACT</name>
<dbReference type="GO" id="GO:0006006">
    <property type="term" value="P:glucose metabolic process"/>
    <property type="evidence" value="ECO:0007669"/>
    <property type="project" value="UniProtKB-KW"/>
</dbReference>
<dbReference type="Gene3D" id="3.40.50.720">
    <property type="entry name" value="NAD(P)-binding Rossmann-like Domain"/>
    <property type="match status" value="1"/>
</dbReference>
<evidence type="ECO:0000313" key="10">
    <source>
        <dbReference type="EMBL" id="SHK29480.1"/>
    </source>
</evidence>
<dbReference type="PROSITE" id="PS00069">
    <property type="entry name" value="G6P_DEHYDROGENASE"/>
    <property type="match status" value="1"/>
</dbReference>
<dbReference type="AlphaFoldDB" id="A0A1M6RAN4"/>
<dbReference type="SUPFAM" id="SSF55347">
    <property type="entry name" value="Glyceraldehyde-3-phosphate dehydrogenase-like, C-terminal domain"/>
    <property type="match status" value="1"/>
</dbReference>
<feature type="binding site" evidence="7">
    <location>
        <position position="265"/>
    </location>
    <ligand>
        <name>substrate</name>
    </ligand>
</feature>
<dbReference type="Pfam" id="PF02781">
    <property type="entry name" value="G6PD_C"/>
    <property type="match status" value="1"/>
</dbReference>